<dbReference type="InterPro" id="IPR026444">
    <property type="entry name" value="Secre_tail"/>
</dbReference>
<gene>
    <name evidence="4" type="ORF">ACFL2Z_03455</name>
</gene>
<dbReference type="Pfam" id="PF13860">
    <property type="entry name" value="FlgD_ig"/>
    <property type="match status" value="1"/>
</dbReference>
<comment type="caution">
    <text evidence="4">The sequence shown here is derived from an EMBL/GenBank/DDBJ whole genome shotgun (WGS) entry which is preliminary data.</text>
</comment>
<dbReference type="NCBIfam" id="TIGR04183">
    <property type="entry name" value="Por_Secre_tail"/>
    <property type="match status" value="1"/>
</dbReference>
<name>A0ABV6YPF4_UNCEI</name>
<evidence type="ECO:0000259" key="2">
    <source>
        <dbReference type="Pfam" id="PF05048"/>
    </source>
</evidence>
<sequence>KIFGYNAFDLVQDGIDNVTGSTVNIAAGDYEEQLEISQALTLDGAGKGVTTVQSPASLSKYFTTGTKNNYPVIYVHDSDGVTVKDMTVDGLSRGNTNYRFEGVAYYNAGGTIDNCEIKDIKDTPISGAQHGVAIYAYTDIATARTLNISGCDVYGYQKNGMALIGEYLTVNVDGCVVTGYGPAPLGLAAQNGIQLSGATGTIGVTSANTISGNSYVPHDWAATGIMLYGTSGNVQVKNNILTENSECLYCYNTSATIENNTVTVTQAGTGVADCWAMICDPGSSGRRPVQAFDDLPQESKGGGEGILTSFSYTVNGNTIDGDDGLYSVGLDIWCGGTDNLTFSGSNNQVSDFDYGVLITEGSAGAVTSVNLTSNTISSNVTCGLYNAVTGLVAYSNQFYGNGLNAQDDGASANQWNHSSCPGNYWDDYVSNSGYPGQYNLTGTAGSIDDCPLSIGLTLDPATHLMACGETITYEVNVGSNALDLMGADYKISYDDTKLSLVSVTVGDLLNTGVNEYIFTYQTGTGVIHINSAHMTTGVNGPGTIAEITFQSTGSTSPASTALTFSDTELRDSGNQTLPGTWTGASVVIDCVDPTISVNLDAPVSPWTCYNTAPTVDISASDDYDLDCVSYDIDGGGYTDITCGITGTSWTATDWTLPGFAGLGEGSHTYSFKAKDDAGNESTVASVTFTKDTIAPSAVTDFVATVGHNQIVLDWTNPGGDVDRIYLYRNDWTDYPVYGVTPGDPGYPTVGGYDVQTNVGTVETYTDGFSNTTRGIYAYRAVVYDCAGNYASAGSDDHDRATSYYLGDIASSAGLWIPNYDGVVDGFDYNPFSGCYWLAPPTGSCMETDFGPTIEPLRGSFGIPQPDSYVGFEDLMIFAINYGSVPPPSPALSPLPGVELASAGMAEASGVYRLSLKEVSRVDGVVELALIVEGNELFKGLSAEIEYDGGLEFVSAMPSEALLGGSRVLFMGGEVDGVVRVDFAALGLGVAIGGNGPVATLSFQTSSESGSSVQITSADARDVENNVLILEFDGGASIDPGMPAMFALRGNSPNPFAGSTEIRFDVPRDARVSLRIYNIQGQIVQTLVDGAVSAGRHAETWDGLDSQGRKVSAGVYFCEMQSGSFVATHKLMISR</sequence>
<evidence type="ECO:0000259" key="1">
    <source>
        <dbReference type="Pfam" id="PF00963"/>
    </source>
</evidence>
<dbReference type="InterPro" id="IPR025965">
    <property type="entry name" value="FlgD/Vpr_Ig-like"/>
</dbReference>
<dbReference type="Gene3D" id="2.160.20.10">
    <property type="entry name" value="Single-stranded right-handed beta-helix, Pectin lyase-like"/>
    <property type="match status" value="1"/>
</dbReference>
<dbReference type="InterPro" id="IPR008965">
    <property type="entry name" value="CBM2/CBM3_carb-bd_dom_sf"/>
</dbReference>
<reference evidence="4 5" key="1">
    <citation type="submission" date="2024-09" db="EMBL/GenBank/DDBJ databases">
        <authorList>
            <person name="D'Angelo T."/>
        </authorList>
    </citation>
    <scope>NUCLEOTIDE SEQUENCE [LARGE SCALE GENOMIC DNA]</scope>
    <source>
        <strain evidence="4">SAG AM-311-F02</strain>
    </source>
</reference>
<proteinExistence type="predicted"/>
<dbReference type="InterPro" id="IPR011050">
    <property type="entry name" value="Pectin_lyase_fold/virulence"/>
</dbReference>
<dbReference type="SUPFAM" id="SSF49384">
    <property type="entry name" value="Carbohydrate-binding domain"/>
    <property type="match status" value="1"/>
</dbReference>
<feature type="non-terminal residue" evidence="4">
    <location>
        <position position="1"/>
    </location>
</feature>
<dbReference type="SUPFAM" id="SSF51126">
    <property type="entry name" value="Pectin lyase-like"/>
    <property type="match status" value="1"/>
</dbReference>
<feature type="domain" description="Cohesin" evidence="1">
    <location>
        <begin position="466"/>
        <end position="574"/>
    </location>
</feature>
<dbReference type="InterPro" id="IPR002102">
    <property type="entry name" value="Cohesin_dom"/>
</dbReference>
<dbReference type="Gene3D" id="2.60.40.680">
    <property type="match status" value="1"/>
</dbReference>
<feature type="domain" description="Periplasmic copper-binding protein NosD beta helix" evidence="2">
    <location>
        <begin position="300"/>
        <end position="428"/>
    </location>
</feature>
<evidence type="ECO:0000313" key="4">
    <source>
        <dbReference type="EMBL" id="MFC1799949.1"/>
    </source>
</evidence>
<dbReference type="Gene3D" id="2.60.40.4070">
    <property type="match status" value="1"/>
</dbReference>
<dbReference type="EMBL" id="JBHPEI010000047">
    <property type="protein sequence ID" value="MFC1799949.1"/>
    <property type="molecule type" value="Genomic_DNA"/>
</dbReference>
<dbReference type="Proteomes" id="UP001594288">
    <property type="component" value="Unassembled WGS sequence"/>
</dbReference>
<organism evidence="4 5">
    <name type="scientific">Eiseniibacteriota bacterium</name>
    <dbReference type="NCBI Taxonomy" id="2212470"/>
    <lineage>
        <taxon>Bacteria</taxon>
        <taxon>Candidatus Eiseniibacteriota</taxon>
    </lineage>
</organism>
<dbReference type="Pfam" id="PF00963">
    <property type="entry name" value="Cohesin"/>
    <property type="match status" value="1"/>
</dbReference>
<dbReference type="InterPro" id="IPR007742">
    <property type="entry name" value="NosD_dom"/>
</dbReference>
<feature type="domain" description="FlgD/Vpr Ig-like" evidence="3">
    <location>
        <begin position="1055"/>
        <end position="1120"/>
    </location>
</feature>
<dbReference type="Gene3D" id="3.30.420.430">
    <property type="match status" value="1"/>
</dbReference>
<keyword evidence="5" id="KW-1185">Reference proteome</keyword>
<dbReference type="InterPro" id="IPR012334">
    <property type="entry name" value="Pectin_lyas_fold"/>
</dbReference>
<dbReference type="Pfam" id="PF05048">
    <property type="entry name" value="NosD"/>
    <property type="match status" value="1"/>
</dbReference>
<dbReference type="SMART" id="SM00710">
    <property type="entry name" value="PbH1"/>
    <property type="match status" value="5"/>
</dbReference>
<evidence type="ECO:0000313" key="5">
    <source>
        <dbReference type="Proteomes" id="UP001594288"/>
    </source>
</evidence>
<dbReference type="InterPro" id="IPR006626">
    <property type="entry name" value="PbH1"/>
</dbReference>
<protein>
    <submittedName>
        <fullName evidence="4">FlgD immunoglobulin-like domain containing protein</fullName>
    </submittedName>
</protein>
<dbReference type="CDD" id="cd08547">
    <property type="entry name" value="Type_II_cohesin"/>
    <property type="match status" value="2"/>
</dbReference>
<accession>A0ABV6YPF4</accession>
<evidence type="ECO:0000259" key="3">
    <source>
        <dbReference type="Pfam" id="PF13860"/>
    </source>
</evidence>